<dbReference type="OrthoDB" id="5422613at2759"/>
<comment type="caution">
    <text evidence="1">The sequence shown here is derived from an EMBL/GenBank/DDBJ whole genome shotgun (WGS) entry which is preliminary data.</text>
</comment>
<organism evidence="1 2">
    <name type="scientific">Leucosporidium creatinivorum</name>
    <dbReference type="NCBI Taxonomy" id="106004"/>
    <lineage>
        <taxon>Eukaryota</taxon>
        <taxon>Fungi</taxon>
        <taxon>Dikarya</taxon>
        <taxon>Basidiomycota</taxon>
        <taxon>Pucciniomycotina</taxon>
        <taxon>Microbotryomycetes</taxon>
        <taxon>Leucosporidiales</taxon>
        <taxon>Leucosporidium</taxon>
    </lineage>
</organism>
<dbReference type="AlphaFoldDB" id="A0A1Y2G4Q6"/>
<evidence type="ECO:0000313" key="2">
    <source>
        <dbReference type="Proteomes" id="UP000193467"/>
    </source>
</evidence>
<sequence>MLRRTLRNCIKQSETAERIATRLLLGTAERADRKRSYEAKEEEFAVCKHCGTTFDINDNPVETPQCKFHPVELDIEEDAEIWDDYEPCCRDDHPSDTPLNREVYPDVFWFECCEGRINAPPCTPCPHEAVPRTEKRARQA</sequence>
<keyword evidence="2" id="KW-1185">Reference proteome</keyword>
<dbReference type="EMBL" id="MCGR01000001">
    <property type="protein sequence ID" value="ORY92913.1"/>
    <property type="molecule type" value="Genomic_DNA"/>
</dbReference>
<accession>A0A1Y2G4Q6</accession>
<dbReference type="PANTHER" id="PTHR38167">
    <property type="entry name" value="C2H2-TYPE DOMAIN-CONTAINING PROTEIN"/>
    <property type="match status" value="1"/>
</dbReference>
<dbReference type="InParanoid" id="A0A1Y2G4Q6"/>
<evidence type="ECO:0000313" key="1">
    <source>
        <dbReference type="EMBL" id="ORY92913.1"/>
    </source>
</evidence>
<dbReference type="PANTHER" id="PTHR38167:SF1">
    <property type="entry name" value="C2H2-TYPE DOMAIN-CONTAINING PROTEIN"/>
    <property type="match status" value="1"/>
</dbReference>
<proteinExistence type="predicted"/>
<protein>
    <submittedName>
        <fullName evidence="1">Uncharacterized protein</fullName>
    </submittedName>
</protein>
<reference evidence="1 2" key="1">
    <citation type="submission" date="2016-07" db="EMBL/GenBank/DDBJ databases">
        <title>Pervasive Adenine N6-methylation of Active Genes in Fungi.</title>
        <authorList>
            <consortium name="DOE Joint Genome Institute"/>
            <person name="Mondo S.J."/>
            <person name="Dannebaum R.O."/>
            <person name="Kuo R.C."/>
            <person name="Labutti K."/>
            <person name="Haridas S."/>
            <person name="Kuo A."/>
            <person name="Salamov A."/>
            <person name="Ahrendt S.R."/>
            <person name="Lipzen A."/>
            <person name="Sullivan W."/>
            <person name="Andreopoulos W.B."/>
            <person name="Clum A."/>
            <person name="Lindquist E."/>
            <person name="Daum C."/>
            <person name="Ramamoorthy G.K."/>
            <person name="Gryganskyi A."/>
            <person name="Culley D."/>
            <person name="Magnuson J.K."/>
            <person name="James T.Y."/>
            <person name="O'Malley M.A."/>
            <person name="Stajich J.E."/>
            <person name="Spatafora J.W."/>
            <person name="Visel A."/>
            <person name="Grigoriev I.V."/>
        </authorList>
    </citation>
    <scope>NUCLEOTIDE SEQUENCE [LARGE SCALE GENOMIC DNA]</scope>
    <source>
        <strain evidence="1 2">62-1032</strain>
    </source>
</reference>
<gene>
    <name evidence="1" type="ORF">BCR35DRAFT_298522</name>
</gene>
<name>A0A1Y2G4Q6_9BASI</name>
<dbReference type="Proteomes" id="UP000193467">
    <property type="component" value="Unassembled WGS sequence"/>
</dbReference>